<evidence type="ECO:0000256" key="5">
    <source>
        <dbReference type="ARBA" id="ARBA00022927"/>
    </source>
</evidence>
<evidence type="ECO:0000256" key="2">
    <source>
        <dbReference type="ARBA" id="ARBA00022448"/>
    </source>
</evidence>
<comment type="subunit">
    <text evidence="9">Forms a complex with TatC.</text>
</comment>
<dbReference type="InterPro" id="IPR003369">
    <property type="entry name" value="TatA/B/E"/>
</dbReference>
<reference evidence="11 12" key="1">
    <citation type="submission" date="2021-03" db="EMBL/GenBank/DDBJ databases">
        <title>Genomic Encyclopedia of Type Strains, Phase IV (KMG-IV): sequencing the most valuable type-strain genomes for metagenomic binning, comparative biology and taxonomic classification.</title>
        <authorList>
            <person name="Goeker M."/>
        </authorList>
    </citation>
    <scope>NUCLEOTIDE SEQUENCE [LARGE SCALE GENOMIC DNA]</scope>
    <source>
        <strain evidence="11 12">DSM 27138</strain>
    </source>
</reference>
<organism evidence="11 12">
    <name type="scientific">Symbiobacterium terraclitae</name>
    <dbReference type="NCBI Taxonomy" id="557451"/>
    <lineage>
        <taxon>Bacteria</taxon>
        <taxon>Bacillati</taxon>
        <taxon>Bacillota</taxon>
        <taxon>Clostridia</taxon>
        <taxon>Eubacteriales</taxon>
        <taxon>Symbiobacteriaceae</taxon>
        <taxon>Symbiobacterium</taxon>
    </lineage>
</organism>
<evidence type="ECO:0000256" key="3">
    <source>
        <dbReference type="ARBA" id="ARBA00022475"/>
    </source>
</evidence>
<comment type="subcellular location">
    <subcellularLocation>
        <location evidence="1 9">Cell membrane</location>
        <topology evidence="1 9">Single-pass membrane protein</topology>
    </subcellularLocation>
</comment>
<proteinExistence type="inferred from homology"/>
<keyword evidence="12" id="KW-1185">Reference proteome</keyword>
<sequence length="66" mass="7280">MLQRIGPMEIALIVIVLLLIFGPSKLPQLGKSIGDTIREFRSSMKSARGDEPESEEPKDPESDKKG</sequence>
<dbReference type="NCBIfam" id="TIGR01411">
    <property type="entry name" value="tatAE"/>
    <property type="match status" value="1"/>
</dbReference>
<keyword evidence="5 9" id="KW-0653">Protein transport</keyword>
<evidence type="ECO:0000256" key="8">
    <source>
        <dbReference type="ARBA" id="ARBA00023136"/>
    </source>
</evidence>
<evidence type="ECO:0000256" key="7">
    <source>
        <dbReference type="ARBA" id="ARBA00023010"/>
    </source>
</evidence>
<dbReference type="Pfam" id="PF02416">
    <property type="entry name" value="TatA_B_E"/>
    <property type="match status" value="1"/>
</dbReference>
<evidence type="ECO:0000256" key="10">
    <source>
        <dbReference type="SAM" id="MobiDB-lite"/>
    </source>
</evidence>
<comment type="caution">
    <text evidence="11">The sequence shown here is derived from an EMBL/GenBank/DDBJ whole genome shotgun (WGS) entry which is preliminary data.</text>
</comment>
<dbReference type="EMBL" id="JAGGLG010000019">
    <property type="protein sequence ID" value="MBP2018873.1"/>
    <property type="molecule type" value="Genomic_DNA"/>
</dbReference>
<accession>A0ABS4JTL6</accession>
<feature type="region of interest" description="Disordered" evidence="10">
    <location>
        <begin position="41"/>
        <end position="66"/>
    </location>
</feature>
<evidence type="ECO:0000256" key="9">
    <source>
        <dbReference type="HAMAP-Rule" id="MF_00236"/>
    </source>
</evidence>
<dbReference type="RefSeq" id="WP_209466998.1">
    <property type="nucleotide sequence ID" value="NZ_JAGGLG010000019.1"/>
</dbReference>
<keyword evidence="8 9" id="KW-0472">Membrane</keyword>
<dbReference type="PANTHER" id="PTHR42982">
    <property type="entry name" value="SEC-INDEPENDENT PROTEIN TRANSLOCASE PROTEIN TATA"/>
    <property type="match status" value="1"/>
</dbReference>
<evidence type="ECO:0000313" key="11">
    <source>
        <dbReference type="EMBL" id="MBP2018873.1"/>
    </source>
</evidence>
<comment type="function">
    <text evidence="9">Part of the twin-arginine translocation (Tat) system that transports large folded proteins containing a characteristic twin-arginine motif in their signal peptide across membranes. TatA could form the protein-conducting channel of the Tat system.</text>
</comment>
<evidence type="ECO:0000256" key="4">
    <source>
        <dbReference type="ARBA" id="ARBA00022692"/>
    </source>
</evidence>
<gene>
    <name evidence="9" type="primary">tatA</name>
    <name evidence="11" type="ORF">J2Z79_002288</name>
</gene>
<dbReference type="Gene3D" id="1.20.5.3310">
    <property type="match status" value="1"/>
</dbReference>
<dbReference type="PANTHER" id="PTHR42982:SF1">
    <property type="entry name" value="SEC-INDEPENDENT PROTEIN TRANSLOCASE PROTEIN TATA"/>
    <property type="match status" value="1"/>
</dbReference>
<keyword evidence="4 9" id="KW-0812">Transmembrane</keyword>
<comment type="similarity">
    <text evidence="9">Belongs to the TatA/E family.</text>
</comment>
<name>A0ABS4JTL6_9FIRM</name>
<dbReference type="NCBIfam" id="NF011430">
    <property type="entry name" value="PRK14861.1"/>
    <property type="match status" value="1"/>
</dbReference>
<evidence type="ECO:0000256" key="1">
    <source>
        <dbReference type="ARBA" id="ARBA00004162"/>
    </source>
</evidence>
<dbReference type="HAMAP" id="MF_00236">
    <property type="entry name" value="TatA_E"/>
    <property type="match status" value="1"/>
</dbReference>
<keyword evidence="2 9" id="KW-0813">Transport</keyword>
<protein>
    <recommendedName>
        <fullName evidence="9">Sec-independent protein translocase protein TatA</fullName>
    </recommendedName>
</protein>
<keyword evidence="6 9" id="KW-1133">Transmembrane helix</keyword>
<keyword evidence="7 9" id="KW-0811">Translocation</keyword>
<dbReference type="Proteomes" id="UP001519289">
    <property type="component" value="Unassembled WGS sequence"/>
</dbReference>
<keyword evidence="3 9" id="KW-1003">Cell membrane</keyword>
<evidence type="ECO:0000313" key="12">
    <source>
        <dbReference type="Proteomes" id="UP001519289"/>
    </source>
</evidence>
<dbReference type="InterPro" id="IPR006312">
    <property type="entry name" value="TatA/E"/>
</dbReference>
<evidence type="ECO:0000256" key="6">
    <source>
        <dbReference type="ARBA" id="ARBA00022989"/>
    </source>
</evidence>
<dbReference type="PRINTS" id="PR01506">
    <property type="entry name" value="TATBPROTEIN"/>
</dbReference>